<evidence type="ECO:0008006" key="3">
    <source>
        <dbReference type="Google" id="ProtNLM"/>
    </source>
</evidence>
<feature type="non-terminal residue" evidence="2">
    <location>
        <position position="1"/>
    </location>
</feature>
<name>X1L242_9ZZZZ</name>
<sequence length="317" mass="36684">KNKKRQRWKNKGPQAVQHLTANGTIRIRRTIYWCREEGIDSQLDRWLGIADKSVSVAARELCCRVTITGPSFRKSAENLERLAQIRISSNRLRQIVEDEGQRALKVRDKGLIGPGWDALDCKTNADGPTRVIVGADGVMVPLVTQSEKHKRRKNRRTRCRKRAKRNGRAVHRRQTKRKRKRYRGADNPYKEFKIVTFYDWANEHQYAASTAGNHEALGRLMRREATKLKFNQADEKISVSDGAEWIRKQLEAKLPMLDGKILDFYHLSEHIWSAANTCFNQGSQQAKDFASEVLHITKHEGPTALLTRLMDERKKYR</sequence>
<accession>X1L242</accession>
<feature type="region of interest" description="Disordered" evidence="1">
    <location>
        <begin position="146"/>
        <end position="183"/>
    </location>
</feature>
<dbReference type="EMBL" id="BARV01003890">
    <property type="protein sequence ID" value="GAI13018.1"/>
    <property type="molecule type" value="Genomic_DNA"/>
</dbReference>
<comment type="caution">
    <text evidence="2">The sequence shown here is derived from an EMBL/GenBank/DDBJ whole genome shotgun (WGS) entry which is preliminary data.</text>
</comment>
<proteinExistence type="predicted"/>
<organism evidence="2">
    <name type="scientific">marine sediment metagenome</name>
    <dbReference type="NCBI Taxonomy" id="412755"/>
    <lineage>
        <taxon>unclassified sequences</taxon>
        <taxon>metagenomes</taxon>
        <taxon>ecological metagenomes</taxon>
    </lineage>
</organism>
<feature type="compositionally biased region" description="Basic residues" evidence="1">
    <location>
        <begin position="148"/>
        <end position="182"/>
    </location>
</feature>
<protein>
    <recommendedName>
        <fullName evidence="3">ISKra4 family transposase</fullName>
    </recommendedName>
</protein>
<dbReference type="Pfam" id="PF06782">
    <property type="entry name" value="UPF0236"/>
    <property type="match status" value="1"/>
</dbReference>
<dbReference type="AlphaFoldDB" id="X1L242"/>
<dbReference type="InterPro" id="IPR009620">
    <property type="entry name" value="UPF0236"/>
</dbReference>
<reference evidence="2" key="1">
    <citation type="journal article" date="2014" name="Front. Microbiol.">
        <title>High frequency of phylogenetically diverse reductive dehalogenase-homologous genes in deep subseafloor sedimentary metagenomes.</title>
        <authorList>
            <person name="Kawai M."/>
            <person name="Futagami T."/>
            <person name="Toyoda A."/>
            <person name="Takaki Y."/>
            <person name="Nishi S."/>
            <person name="Hori S."/>
            <person name="Arai W."/>
            <person name="Tsubouchi T."/>
            <person name="Morono Y."/>
            <person name="Uchiyama I."/>
            <person name="Ito T."/>
            <person name="Fujiyama A."/>
            <person name="Inagaki F."/>
            <person name="Takami H."/>
        </authorList>
    </citation>
    <scope>NUCLEOTIDE SEQUENCE</scope>
    <source>
        <strain evidence="2">Expedition CK06-06</strain>
    </source>
</reference>
<gene>
    <name evidence="2" type="ORF">S06H3_09005</name>
</gene>
<evidence type="ECO:0000256" key="1">
    <source>
        <dbReference type="SAM" id="MobiDB-lite"/>
    </source>
</evidence>
<feature type="non-terminal residue" evidence="2">
    <location>
        <position position="317"/>
    </location>
</feature>
<evidence type="ECO:0000313" key="2">
    <source>
        <dbReference type="EMBL" id="GAI13018.1"/>
    </source>
</evidence>